<gene>
    <name evidence="2" type="ORF">IV203_030173</name>
</gene>
<dbReference type="PANTHER" id="PTHR47032:SF1">
    <property type="entry name" value="UDP-D-XYLOSE:L-FUCOSE ALPHA-1,3-D-XYLOSYLTRANSFERASE-RELATED"/>
    <property type="match status" value="1"/>
</dbReference>
<dbReference type="InterPro" id="IPR005069">
    <property type="entry name" value="Nucl-diP-sugar_transferase"/>
</dbReference>
<dbReference type="GO" id="GO:0005794">
    <property type="term" value="C:Golgi apparatus"/>
    <property type="evidence" value="ECO:0007669"/>
    <property type="project" value="TreeGrafter"/>
</dbReference>
<dbReference type="GO" id="GO:0016757">
    <property type="term" value="F:glycosyltransferase activity"/>
    <property type="evidence" value="ECO:0007669"/>
    <property type="project" value="TreeGrafter"/>
</dbReference>
<keyword evidence="3" id="KW-1185">Reference proteome</keyword>
<dbReference type="Proteomes" id="UP000693970">
    <property type="component" value="Unassembled WGS sequence"/>
</dbReference>
<evidence type="ECO:0000259" key="1">
    <source>
        <dbReference type="Pfam" id="PF03407"/>
    </source>
</evidence>
<keyword evidence="2" id="KW-0808">Transferase</keyword>
<evidence type="ECO:0000313" key="2">
    <source>
        <dbReference type="EMBL" id="KAG7367502.1"/>
    </source>
</evidence>
<protein>
    <submittedName>
        <fullName evidence="2">Nucleotide-diphospho-sugar transferase</fullName>
    </submittedName>
</protein>
<sequence length="576" mass="65390">MTLPVAFPRSGHSLRVKTRRTSAIPMLQTVISHALVGILCLYLGYGVGTIQNTRVTSECSGSTIETSTDTVVIPSVPSKRNVDSQHEKLSRTSPFPNKISKLVYDFATIPRDSFNELIDVGVPYDDTVPGSEDVLLLYTNPKSLPNGTGLSDDKISMDPQKAMENCHTVKVLLHAPSNRQQKYSQCIAIVPQWESFIVHKFMRVKSLGSPADLSEPFTYVPRSQKEEGSFEGIPKMKIHTQPSYKGLVEYLQNYDRILEELKPLFQGAMNVKKDKSRIIVVLTCNKGQSELFRNFVCNARAKGLNLSHVVMFATDLDTHKLSQELGISSYYDESIFGDMPEQAANRYADMIFTRMMMAKIYCVHLALTSGYSVLFQDVDVVWYKNPLPYLESDTFSEFDMVFQDDGSRQARFSPYSPNSGFYYVRRNDKTLLFFATFLRKGDVLLQAKSHQEVVTSLLNEFTSTHGLRVKVVKKGMNNNFPGGSEFHNSKDFMREMILGKRKPFIFHMSWTENKENKKKYFEQLGEWYAMEDVESCVGLDCCLPQPNITCHYKDKPSKVPCPHSPHVVEGKGKSFW</sequence>
<evidence type="ECO:0000313" key="3">
    <source>
        <dbReference type="Proteomes" id="UP000693970"/>
    </source>
</evidence>
<accession>A0A9K3LSL3</accession>
<feature type="domain" description="Nucleotide-diphospho-sugar transferase" evidence="1">
    <location>
        <begin position="306"/>
        <end position="520"/>
    </location>
</feature>
<dbReference type="EMBL" id="JAGRRH010000007">
    <property type="protein sequence ID" value="KAG7367502.1"/>
    <property type="molecule type" value="Genomic_DNA"/>
</dbReference>
<reference evidence="2" key="1">
    <citation type="journal article" date="2021" name="Sci. Rep.">
        <title>Diploid genomic architecture of Nitzschia inconspicua, an elite biomass production diatom.</title>
        <authorList>
            <person name="Oliver A."/>
            <person name="Podell S."/>
            <person name="Pinowska A."/>
            <person name="Traller J.C."/>
            <person name="Smith S.R."/>
            <person name="McClure R."/>
            <person name="Beliaev A."/>
            <person name="Bohutskyi P."/>
            <person name="Hill E.A."/>
            <person name="Rabines A."/>
            <person name="Zheng H."/>
            <person name="Allen L.Z."/>
            <person name="Kuo A."/>
            <person name="Grigoriev I.V."/>
            <person name="Allen A.E."/>
            <person name="Hazlebeck D."/>
            <person name="Allen E.E."/>
        </authorList>
    </citation>
    <scope>NUCLEOTIDE SEQUENCE</scope>
    <source>
        <strain evidence="2">Hildebrandi</strain>
    </source>
</reference>
<reference evidence="2" key="2">
    <citation type="submission" date="2021-04" db="EMBL/GenBank/DDBJ databases">
        <authorList>
            <person name="Podell S."/>
        </authorList>
    </citation>
    <scope>NUCLEOTIDE SEQUENCE</scope>
    <source>
        <strain evidence="2">Hildebrandi</strain>
    </source>
</reference>
<comment type="caution">
    <text evidence="2">The sequence shown here is derived from an EMBL/GenBank/DDBJ whole genome shotgun (WGS) entry which is preliminary data.</text>
</comment>
<dbReference type="AlphaFoldDB" id="A0A9K3LSL3"/>
<proteinExistence type="predicted"/>
<organism evidence="2 3">
    <name type="scientific">Nitzschia inconspicua</name>
    <dbReference type="NCBI Taxonomy" id="303405"/>
    <lineage>
        <taxon>Eukaryota</taxon>
        <taxon>Sar</taxon>
        <taxon>Stramenopiles</taxon>
        <taxon>Ochrophyta</taxon>
        <taxon>Bacillariophyta</taxon>
        <taxon>Bacillariophyceae</taxon>
        <taxon>Bacillariophycidae</taxon>
        <taxon>Bacillariales</taxon>
        <taxon>Bacillariaceae</taxon>
        <taxon>Nitzschia</taxon>
    </lineage>
</organism>
<dbReference type="InterPro" id="IPR052636">
    <property type="entry name" value="UDP-D-xylose:L-fucose_XylT"/>
</dbReference>
<dbReference type="PANTHER" id="PTHR47032">
    <property type="entry name" value="UDP-D-XYLOSE:L-FUCOSE ALPHA-1,3-D-XYLOSYLTRANSFERASE-RELATED"/>
    <property type="match status" value="1"/>
</dbReference>
<name>A0A9K3LSL3_9STRA</name>
<dbReference type="Pfam" id="PF03407">
    <property type="entry name" value="Nucleotid_trans"/>
    <property type="match status" value="1"/>
</dbReference>
<dbReference type="OrthoDB" id="540503at2759"/>